<dbReference type="EMBL" id="JAEDAL010000003">
    <property type="protein sequence ID" value="MBH9552937.1"/>
    <property type="molecule type" value="Genomic_DNA"/>
</dbReference>
<keyword evidence="1" id="KW-1133">Transmembrane helix</keyword>
<evidence type="ECO:0000313" key="4">
    <source>
        <dbReference type="Proteomes" id="UP000620139"/>
    </source>
</evidence>
<dbReference type="Proteomes" id="UP000620139">
    <property type="component" value="Unassembled WGS sequence"/>
</dbReference>
<feature type="transmembrane region" description="Helical" evidence="1">
    <location>
        <begin position="102"/>
        <end position="121"/>
    </location>
</feature>
<evidence type="ECO:0000259" key="2">
    <source>
        <dbReference type="Pfam" id="PF07786"/>
    </source>
</evidence>
<feature type="transmembrane region" description="Helical" evidence="1">
    <location>
        <begin position="16"/>
        <end position="42"/>
    </location>
</feature>
<comment type="caution">
    <text evidence="3">The sequence shown here is derived from an EMBL/GenBank/DDBJ whole genome shotgun (WGS) entry which is preliminary data.</text>
</comment>
<keyword evidence="4" id="KW-1185">Reference proteome</keyword>
<keyword evidence="1" id="KW-0812">Transmembrane</keyword>
<feature type="transmembrane region" description="Helical" evidence="1">
    <location>
        <begin position="48"/>
        <end position="67"/>
    </location>
</feature>
<accession>A0A931IUC4</accession>
<proteinExistence type="predicted"/>
<name>A0A931IUC4_9BURK</name>
<gene>
    <name evidence="3" type="ORF">I7X43_08725</name>
</gene>
<feature type="transmembrane region" description="Helical" evidence="1">
    <location>
        <begin position="210"/>
        <end position="230"/>
    </location>
</feature>
<protein>
    <submittedName>
        <fullName evidence="3">DUF1624 domain-containing protein</fullName>
    </submittedName>
</protein>
<feature type="transmembrane region" description="Helical" evidence="1">
    <location>
        <begin position="168"/>
        <end position="189"/>
    </location>
</feature>
<organism evidence="3 4">
    <name type="scientific">Inhella gelatinilytica</name>
    <dbReference type="NCBI Taxonomy" id="2795030"/>
    <lineage>
        <taxon>Bacteria</taxon>
        <taxon>Pseudomonadati</taxon>
        <taxon>Pseudomonadota</taxon>
        <taxon>Betaproteobacteria</taxon>
        <taxon>Burkholderiales</taxon>
        <taxon>Sphaerotilaceae</taxon>
        <taxon>Inhella</taxon>
    </lineage>
</organism>
<dbReference type="InterPro" id="IPR012429">
    <property type="entry name" value="HGSNAT_cat"/>
</dbReference>
<evidence type="ECO:0000256" key="1">
    <source>
        <dbReference type="SAM" id="Phobius"/>
    </source>
</evidence>
<feature type="transmembrane region" description="Helical" evidence="1">
    <location>
        <begin position="79"/>
        <end position="96"/>
    </location>
</feature>
<reference evidence="3" key="1">
    <citation type="submission" date="2020-12" db="EMBL/GenBank/DDBJ databases">
        <title>The genome sequence of Inhella sp. 4Y17.</title>
        <authorList>
            <person name="Liu Y."/>
        </authorList>
    </citation>
    <scope>NUCLEOTIDE SEQUENCE</scope>
    <source>
        <strain evidence="3">4Y10</strain>
    </source>
</reference>
<feature type="domain" description="Heparan-alpha-glucosaminide N-acetyltransferase catalytic" evidence="2">
    <location>
        <begin position="6"/>
        <end position="218"/>
    </location>
</feature>
<evidence type="ECO:0000313" key="3">
    <source>
        <dbReference type="EMBL" id="MBH9552937.1"/>
    </source>
</evidence>
<sequence length="233" mass="25852">MQTTTRYERLDALRGLWMLWMVAFHFAFDLAHLGLITANFYADPVWTGQRTLILSGFLVIAGVSQGVGQPQGPRFWRRWAQVAGAATLVSLGSAWMFPRSWISFGVLHAVAVMLPLVRWGLLKLPSGALLMGAVVAVALPWWVAHPVFNSRWLNPLGLVTHKPITEDYVPLLPWVAPVLVGLALARAPVFLRAIRGRAPAALVKCGQWPLSVYLLHQPLLLGLIYLYLMATRS</sequence>
<dbReference type="RefSeq" id="WP_198100550.1">
    <property type="nucleotide sequence ID" value="NZ_JAEDAL010000003.1"/>
</dbReference>
<dbReference type="AlphaFoldDB" id="A0A931IUC4"/>
<feature type="transmembrane region" description="Helical" evidence="1">
    <location>
        <begin position="128"/>
        <end position="148"/>
    </location>
</feature>
<dbReference type="Pfam" id="PF07786">
    <property type="entry name" value="HGSNAT_cat"/>
    <property type="match status" value="1"/>
</dbReference>
<keyword evidence="1" id="KW-0472">Membrane</keyword>